<name>A0A1V4ETY8_9BACL</name>
<evidence type="ECO:0000313" key="3">
    <source>
        <dbReference type="EMBL" id="OPG16118.1"/>
    </source>
</evidence>
<evidence type="ECO:0000256" key="1">
    <source>
        <dbReference type="SAM" id="Phobius"/>
    </source>
</evidence>
<evidence type="ECO:0000313" key="4">
    <source>
        <dbReference type="Proteomes" id="UP000190229"/>
    </source>
</evidence>
<comment type="caution">
    <text evidence="3">The sequence shown here is derived from an EMBL/GenBank/DDBJ whole genome shotgun (WGS) entry which is preliminary data.</text>
</comment>
<gene>
    <name evidence="3" type="ORF">B2M26_08745</name>
</gene>
<dbReference type="RefSeq" id="WP_079290701.1">
    <property type="nucleotide sequence ID" value="NZ_MWPS01000022.1"/>
</dbReference>
<proteinExistence type="predicted"/>
<feature type="domain" description="Putative zinc-ribbon" evidence="2">
    <location>
        <begin position="72"/>
        <end position="96"/>
    </location>
</feature>
<sequence>MNKTPWIIASILIFLGILCLFMVGSGATVRPMGSMMGSMMMIGMLWMIAFLFLAVLLLVFLYLQMKKWRERENSCRSCGQRLHREWKVCPYCGERIGKLPDR</sequence>
<keyword evidence="1" id="KW-0472">Membrane</keyword>
<keyword evidence="1" id="KW-1133">Transmembrane helix</keyword>
<organism evidence="3 4">
    <name type="scientific">Ferroacidibacillus organovorans</name>
    <dbReference type="NCBI Taxonomy" id="1765683"/>
    <lineage>
        <taxon>Bacteria</taxon>
        <taxon>Bacillati</taxon>
        <taxon>Bacillota</taxon>
        <taxon>Bacilli</taxon>
        <taxon>Bacillales</taxon>
        <taxon>Alicyclobacillaceae</taxon>
        <taxon>Ferroacidibacillus</taxon>
    </lineage>
</organism>
<protein>
    <recommendedName>
        <fullName evidence="2">Putative zinc-ribbon domain-containing protein</fullName>
    </recommendedName>
</protein>
<reference evidence="3 4" key="1">
    <citation type="submission" date="2017-02" db="EMBL/GenBank/DDBJ databases">
        <title>Draft genome of Acidibacillus ferrooxidans Huett2.</title>
        <authorList>
            <person name="Schopf S."/>
        </authorList>
    </citation>
    <scope>NUCLEOTIDE SEQUENCE [LARGE SCALE GENOMIC DNA]</scope>
    <source>
        <strain evidence="3 4">Huett2</strain>
    </source>
</reference>
<accession>A0A1V4ETY8</accession>
<dbReference type="EMBL" id="MWPS01000022">
    <property type="protein sequence ID" value="OPG16118.1"/>
    <property type="molecule type" value="Genomic_DNA"/>
</dbReference>
<dbReference type="InterPro" id="IPR059113">
    <property type="entry name" value="Znf_ribbon"/>
</dbReference>
<evidence type="ECO:0000259" key="2">
    <source>
        <dbReference type="Pfam" id="PF13248"/>
    </source>
</evidence>
<dbReference type="Pfam" id="PF13248">
    <property type="entry name" value="Zn_ribbon_3"/>
    <property type="match status" value="1"/>
</dbReference>
<dbReference type="Proteomes" id="UP000190229">
    <property type="component" value="Unassembled WGS sequence"/>
</dbReference>
<keyword evidence="4" id="KW-1185">Reference proteome</keyword>
<feature type="transmembrane region" description="Helical" evidence="1">
    <location>
        <begin position="39"/>
        <end position="63"/>
    </location>
</feature>
<keyword evidence="1" id="KW-0812">Transmembrane</keyword>
<dbReference type="AlphaFoldDB" id="A0A1V4ETY8"/>
<feature type="transmembrane region" description="Helical" evidence="1">
    <location>
        <begin position="7"/>
        <end position="27"/>
    </location>
</feature>